<feature type="transmembrane region" description="Helical" evidence="1">
    <location>
        <begin position="77"/>
        <end position="94"/>
    </location>
</feature>
<feature type="transmembrane region" description="Helical" evidence="1">
    <location>
        <begin position="188"/>
        <end position="209"/>
    </location>
</feature>
<name>A0ABR3JGA7_9AGAR</name>
<dbReference type="PANTHER" id="PTHR40465">
    <property type="entry name" value="CHROMOSOME 1, WHOLE GENOME SHOTGUN SEQUENCE"/>
    <property type="match status" value="1"/>
</dbReference>
<feature type="domain" description="DUF6534" evidence="2">
    <location>
        <begin position="153"/>
        <end position="240"/>
    </location>
</feature>
<feature type="transmembrane region" description="Helical" evidence="1">
    <location>
        <begin position="6"/>
        <end position="23"/>
    </location>
</feature>
<feature type="transmembrane region" description="Helical" evidence="1">
    <location>
        <begin position="106"/>
        <end position="125"/>
    </location>
</feature>
<organism evidence="3 4">
    <name type="scientific">Hohenbuehelia grisea</name>
    <dbReference type="NCBI Taxonomy" id="104357"/>
    <lineage>
        <taxon>Eukaryota</taxon>
        <taxon>Fungi</taxon>
        <taxon>Dikarya</taxon>
        <taxon>Basidiomycota</taxon>
        <taxon>Agaricomycotina</taxon>
        <taxon>Agaricomycetes</taxon>
        <taxon>Agaricomycetidae</taxon>
        <taxon>Agaricales</taxon>
        <taxon>Pleurotineae</taxon>
        <taxon>Pleurotaceae</taxon>
        <taxon>Hohenbuehelia</taxon>
    </lineage>
</organism>
<gene>
    <name evidence="3" type="ORF">HGRIS_005364</name>
</gene>
<keyword evidence="1" id="KW-0472">Membrane</keyword>
<dbReference type="Pfam" id="PF20152">
    <property type="entry name" value="DUF6534"/>
    <property type="match status" value="1"/>
</dbReference>
<evidence type="ECO:0000256" key="1">
    <source>
        <dbReference type="SAM" id="Phobius"/>
    </source>
</evidence>
<protein>
    <recommendedName>
        <fullName evidence="2">DUF6534 domain-containing protein</fullName>
    </recommendedName>
</protein>
<keyword evidence="1" id="KW-0812">Transmembrane</keyword>
<dbReference type="InterPro" id="IPR045339">
    <property type="entry name" value="DUF6534"/>
</dbReference>
<dbReference type="Proteomes" id="UP001556367">
    <property type="component" value="Unassembled WGS sequence"/>
</dbReference>
<accession>A0ABR3JGA7</accession>
<dbReference type="EMBL" id="JASNQZ010000008">
    <property type="protein sequence ID" value="KAL0954236.1"/>
    <property type="molecule type" value="Genomic_DNA"/>
</dbReference>
<evidence type="ECO:0000313" key="4">
    <source>
        <dbReference type="Proteomes" id="UP001556367"/>
    </source>
</evidence>
<reference evidence="4" key="1">
    <citation type="submission" date="2024-06" db="EMBL/GenBank/DDBJ databases">
        <title>Multi-omics analyses provide insights into the biosynthesis of the anticancer antibiotic pleurotin in Hohenbuehelia grisea.</title>
        <authorList>
            <person name="Weaver J.A."/>
            <person name="Alberti F."/>
        </authorList>
    </citation>
    <scope>NUCLEOTIDE SEQUENCE [LARGE SCALE GENOMIC DNA]</scope>
    <source>
        <strain evidence="4">T-177</strain>
    </source>
</reference>
<keyword evidence="1" id="KW-1133">Transmembrane helix</keyword>
<sequence>MVIYNMIDTFLFGVILAQVYFYFNAYPKDRRAFKWIVSITFVFELLLFLVSFIDAWYKLGAGWGNSAALVTTHWSVALLWFLSPTVSFIVQLFYAHRIYTAAGYRIISGVIVLLVMVSLVLSYFTGIKNVISKLPNFGDVATARLVLVIFVLAVVSDIIIAVSTITILALSKRKTRFKSTKARLQKLVLLSAETGSMTASIALLAFILFKTAPGTYYLIFGSIGDKAYAISMLASLNSRQPHRVDDVDFSVTDDIEMTNGTTFRGTLEPTLYEDELRLPVSVIDRPLGTANVTQLSAYGKTDSHGNKKFNVV</sequence>
<keyword evidence="4" id="KW-1185">Reference proteome</keyword>
<comment type="caution">
    <text evidence="3">The sequence shown here is derived from an EMBL/GenBank/DDBJ whole genome shotgun (WGS) entry which is preliminary data.</text>
</comment>
<feature type="transmembrane region" description="Helical" evidence="1">
    <location>
        <begin position="35"/>
        <end position="57"/>
    </location>
</feature>
<evidence type="ECO:0000313" key="3">
    <source>
        <dbReference type="EMBL" id="KAL0954236.1"/>
    </source>
</evidence>
<dbReference type="PANTHER" id="PTHR40465:SF1">
    <property type="entry name" value="DUF6534 DOMAIN-CONTAINING PROTEIN"/>
    <property type="match status" value="1"/>
</dbReference>
<evidence type="ECO:0000259" key="2">
    <source>
        <dbReference type="Pfam" id="PF20152"/>
    </source>
</evidence>
<feature type="transmembrane region" description="Helical" evidence="1">
    <location>
        <begin position="145"/>
        <end position="168"/>
    </location>
</feature>
<proteinExistence type="predicted"/>